<feature type="region of interest" description="Disordered" evidence="1">
    <location>
        <begin position="184"/>
        <end position="249"/>
    </location>
</feature>
<sequence length="453" mass="51006">MDIAGLAFLATVDNGIITREMHNQIGILIQSRMQSPDLYNESDRRLDDLYAKYAEDAARFKNSPLHGPASVLDTDRFSYKWLSRHNKHQAAFAYHWDIPALDCMANDSLSVWLHNVGSGCRVVHTKFALVISNSAYPTVMRVEVIRPSAGVRPSQGVGVKLFARLDELTFRGAGSLHPVIEGDSVRITSSSGGGGRDGVEQADDDTQSADARGTRLTPPTWAEVMQTRTKATRNRGEKPGSGSNDGRNEEAEAIRRLCIVDKFHISTSDFVSERALPVIGKVSCLELVSAKAAQRQLVERRKHSDLQQRGGWADEWYGRWLLRWQFTTILGKENIKKFEEHIPRSMQTVEFVRTAIEDDDERRRLTRVLTLDEAMATWPRRVAAFYQRLFRPGAKMCRMYVESWQNGKQQVFLSRFWDSAVNLGGVKLAGRAFSSMAKSWGELGDDGDDKKQP</sequence>
<evidence type="ECO:0000313" key="2">
    <source>
        <dbReference type="EMBL" id="KAJ2001624.1"/>
    </source>
</evidence>
<name>A0A9W8BBN8_9FUNG</name>
<keyword evidence="3" id="KW-1185">Reference proteome</keyword>
<dbReference type="EMBL" id="JANBQF010000384">
    <property type="protein sequence ID" value="KAJ2001624.1"/>
    <property type="molecule type" value="Genomic_DNA"/>
</dbReference>
<reference evidence="2" key="1">
    <citation type="submission" date="2022-07" db="EMBL/GenBank/DDBJ databases">
        <title>Phylogenomic reconstructions and comparative analyses of Kickxellomycotina fungi.</title>
        <authorList>
            <person name="Reynolds N.K."/>
            <person name="Stajich J.E."/>
            <person name="Barry K."/>
            <person name="Grigoriev I.V."/>
            <person name="Crous P."/>
            <person name="Smith M.E."/>
        </authorList>
    </citation>
    <scope>NUCLEOTIDE SEQUENCE</scope>
    <source>
        <strain evidence="2">IMI 214461</strain>
    </source>
</reference>
<comment type="caution">
    <text evidence="2">The sequence shown here is derived from an EMBL/GenBank/DDBJ whole genome shotgun (WGS) entry which is preliminary data.</text>
</comment>
<gene>
    <name evidence="2" type="ORF">H4R26_004036</name>
</gene>
<protein>
    <submittedName>
        <fullName evidence="2">Uncharacterized protein</fullName>
    </submittedName>
</protein>
<dbReference type="AlphaFoldDB" id="A0A9W8BBN8"/>
<dbReference type="OrthoDB" id="5569779at2759"/>
<evidence type="ECO:0000256" key="1">
    <source>
        <dbReference type="SAM" id="MobiDB-lite"/>
    </source>
</evidence>
<organism evidence="2 3">
    <name type="scientific">Coemansia thaxteri</name>
    <dbReference type="NCBI Taxonomy" id="2663907"/>
    <lineage>
        <taxon>Eukaryota</taxon>
        <taxon>Fungi</taxon>
        <taxon>Fungi incertae sedis</taxon>
        <taxon>Zoopagomycota</taxon>
        <taxon>Kickxellomycotina</taxon>
        <taxon>Kickxellomycetes</taxon>
        <taxon>Kickxellales</taxon>
        <taxon>Kickxellaceae</taxon>
        <taxon>Coemansia</taxon>
    </lineage>
</organism>
<evidence type="ECO:0000313" key="3">
    <source>
        <dbReference type="Proteomes" id="UP001150907"/>
    </source>
</evidence>
<proteinExistence type="predicted"/>
<accession>A0A9W8BBN8</accession>
<dbReference type="Proteomes" id="UP001150907">
    <property type="component" value="Unassembled WGS sequence"/>
</dbReference>